<accession>A0ABR1W7K8</accession>
<evidence type="ECO:0000259" key="1">
    <source>
        <dbReference type="Pfam" id="PF06985"/>
    </source>
</evidence>
<gene>
    <name evidence="2" type="ORF">PG997_007286</name>
</gene>
<protein>
    <recommendedName>
        <fullName evidence="1">Heterokaryon incompatibility domain-containing protein</fullName>
    </recommendedName>
</protein>
<organism evidence="2 3">
    <name type="scientific">Apiospora hydei</name>
    <dbReference type="NCBI Taxonomy" id="1337664"/>
    <lineage>
        <taxon>Eukaryota</taxon>
        <taxon>Fungi</taxon>
        <taxon>Dikarya</taxon>
        <taxon>Ascomycota</taxon>
        <taxon>Pezizomycotina</taxon>
        <taxon>Sordariomycetes</taxon>
        <taxon>Xylariomycetidae</taxon>
        <taxon>Amphisphaeriales</taxon>
        <taxon>Apiosporaceae</taxon>
        <taxon>Apiospora</taxon>
    </lineage>
</organism>
<keyword evidence="3" id="KW-1185">Reference proteome</keyword>
<dbReference type="EMBL" id="JAQQWN010000006">
    <property type="protein sequence ID" value="KAK8079468.1"/>
    <property type="molecule type" value="Genomic_DNA"/>
</dbReference>
<dbReference type="PANTHER" id="PTHR33112:SF10">
    <property type="entry name" value="TOL"/>
    <property type="match status" value="1"/>
</dbReference>
<sequence>VKSFTLLPIHDSWSQQMRAWLQDCDKSKSHRCTEPHQDNARNLKPPSRLLNVKPFENSNDLRLDDLRQDATGEVVRQQYLALSHCWGKQVDDPKWRTLRSNVESRMKGFKLSELPRTLRDAINVTKALRVPYLWVDSICIIQDDKEDWERESKRMEDVYASAYCTIAATAASNSTAGFLAGKETNQSLYVKDDQGKTIYVSTNVADFDKDVEKARLNGRAWVMQERFLSPRTIHFTRTQVYGECGQGIYAGDGIFLQSNYQTTKYFQLDPAFPSRLRSSGYGSTWDYLKSMLEDYSQRGISEPSDRAIAISGLLNRIEKVLSGCHIHHGIVEWYLHRTLLWRRATRRIAIGQSSEKIEYKSPVPSWSWMAYTGHVEFPNDPFGKHDAFRDLQFDERTIKTTIWEATNPGIRCRPVADLNMGYQFQLYDWNGLDIGFISLDKESEEILQVSTVAILAKSPASKTVSKDTGLQYFVLFIGCRTSPEGGINGLEWGSSIKIVD</sequence>
<feature type="domain" description="Heterokaryon incompatibility" evidence="1">
    <location>
        <begin position="79"/>
        <end position="225"/>
    </location>
</feature>
<proteinExistence type="predicted"/>
<evidence type="ECO:0000313" key="3">
    <source>
        <dbReference type="Proteomes" id="UP001433268"/>
    </source>
</evidence>
<dbReference type="Proteomes" id="UP001433268">
    <property type="component" value="Unassembled WGS sequence"/>
</dbReference>
<dbReference type="Pfam" id="PF06985">
    <property type="entry name" value="HET"/>
    <property type="match status" value="1"/>
</dbReference>
<dbReference type="RefSeq" id="XP_066666943.1">
    <property type="nucleotide sequence ID" value="XM_066811601.1"/>
</dbReference>
<name>A0ABR1W7K8_9PEZI</name>
<reference evidence="2 3" key="1">
    <citation type="submission" date="2023-01" db="EMBL/GenBank/DDBJ databases">
        <title>Analysis of 21 Apiospora genomes using comparative genomics revels a genus with tremendous synthesis potential of carbohydrate active enzymes and secondary metabolites.</title>
        <authorList>
            <person name="Sorensen T."/>
        </authorList>
    </citation>
    <scope>NUCLEOTIDE SEQUENCE [LARGE SCALE GENOMIC DNA]</scope>
    <source>
        <strain evidence="2 3">CBS 114990</strain>
    </source>
</reference>
<dbReference type="InterPro" id="IPR010730">
    <property type="entry name" value="HET"/>
</dbReference>
<comment type="caution">
    <text evidence="2">The sequence shown here is derived from an EMBL/GenBank/DDBJ whole genome shotgun (WGS) entry which is preliminary data.</text>
</comment>
<evidence type="ECO:0000313" key="2">
    <source>
        <dbReference type="EMBL" id="KAK8079468.1"/>
    </source>
</evidence>
<feature type="non-terminal residue" evidence="2">
    <location>
        <position position="1"/>
    </location>
</feature>
<dbReference type="PANTHER" id="PTHR33112">
    <property type="entry name" value="DOMAIN PROTEIN, PUTATIVE-RELATED"/>
    <property type="match status" value="1"/>
</dbReference>
<dbReference type="GeneID" id="92044661"/>